<comment type="caution">
    <text evidence="2">The sequence shown here is derived from an EMBL/GenBank/DDBJ whole genome shotgun (WGS) entry which is preliminary data.</text>
</comment>
<reference evidence="2 3" key="1">
    <citation type="submission" date="2023-05" db="EMBL/GenBank/DDBJ databases">
        <title>B98-5 Cell Line De Novo Hybrid Assembly: An Optical Mapping Approach.</title>
        <authorList>
            <person name="Kananen K."/>
            <person name="Auerbach J.A."/>
            <person name="Kautto E."/>
            <person name="Blachly J.S."/>
        </authorList>
    </citation>
    <scope>NUCLEOTIDE SEQUENCE [LARGE SCALE GENOMIC DNA]</scope>
    <source>
        <strain evidence="2">B95-8</strain>
        <tissue evidence="2">Cell line</tissue>
    </source>
</reference>
<gene>
    <name evidence="2" type="ORF">P7K49_024725</name>
</gene>
<dbReference type="Proteomes" id="UP001266305">
    <property type="component" value="Unassembled WGS sequence"/>
</dbReference>
<protein>
    <submittedName>
        <fullName evidence="2">Uncharacterized protein</fullName>
    </submittedName>
</protein>
<keyword evidence="3" id="KW-1185">Reference proteome</keyword>
<dbReference type="EMBL" id="JASSZA010000011">
    <property type="protein sequence ID" value="KAK2099274.1"/>
    <property type="molecule type" value="Genomic_DNA"/>
</dbReference>
<evidence type="ECO:0000313" key="2">
    <source>
        <dbReference type="EMBL" id="KAK2099274.1"/>
    </source>
</evidence>
<proteinExistence type="predicted"/>
<accession>A0ABQ9UQB7</accession>
<organism evidence="2 3">
    <name type="scientific">Saguinus oedipus</name>
    <name type="common">Cotton-top tamarin</name>
    <name type="synonym">Oedipomidas oedipus</name>
    <dbReference type="NCBI Taxonomy" id="9490"/>
    <lineage>
        <taxon>Eukaryota</taxon>
        <taxon>Metazoa</taxon>
        <taxon>Chordata</taxon>
        <taxon>Craniata</taxon>
        <taxon>Vertebrata</taxon>
        <taxon>Euteleostomi</taxon>
        <taxon>Mammalia</taxon>
        <taxon>Eutheria</taxon>
        <taxon>Euarchontoglires</taxon>
        <taxon>Primates</taxon>
        <taxon>Haplorrhini</taxon>
        <taxon>Platyrrhini</taxon>
        <taxon>Cebidae</taxon>
        <taxon>Callitrichinae</taxon>
        <taxon>Saguinus</taxon>
    </lineage>
</organism>
<evidence type="ECO:0000256" key="1">
    <source>
        <dbReference type="SAM" id="MobiDB-lite"/>
    </source>
</evidence>
<feature type="region of interest" description="Disordered" evidence="1">
    <location>
        <begin position="77"/>
        <end position="172"/>
    </location>
</feature>
<feature type="compositionally biased region" description="Low complexity" evidence="1">
    <location>
        <begin position="124"/>
        <end position="136"/>
    </location>
</feature>
<sequence>MALGTLPALGVYPGWLQSKPELLHTVSAHSSSPGTLSRALPPVPTHPIFCPNCFDSFLQGPQMSLPSVWVPEFSASQALAQSRHPDHSSVPAPDAGGKQSQELGGLSSPVPEGKPSSNRPGFKCHPASSSSASHCPITLSTMESGSRPRGQWQQGVLETPCEKDRGQLSSPP</sequence>
<evidence type="ECO:0000313" key="3">
    <source>
        <dbReference type="Proteomes" id="UP001266305"/>
    </source>
</evidence>
<name>A0ABQ9UQB7_SAGOE</name>